<evidence type="ECO:0000313" key="2">
    <source>
        <dbReference type="Proteomes" id="UP000234254"/>
    </source>
</evidence>
<name>A0A2I1D8U7_ASPC2</name>
<evidence type="ECO:0000313" key="1">
    <source>
        <dbReference type="EMBL" id="PKY06301.1"/>
    </source>
</evidence>
<dbReference type="RefSeq" id="XP_024694895.1">
    <property type="nucleotide sequence ID" value="XM_024840966.1"/>
</dbReference>
<organism evidence="1 2">
    <name type="scientific">Aspergillus campestris (strain IBT 28561)</name>
    <dbReference type="NCBI Taxonomy" id="1392248"/>
    <lineage>
        <taxon>Eukaryota</taxon>
        <taxon>Fungi</taxon>
        <taxon>Dikarya</taxon>
        <taxon>Ascomycota</taxon>
        <taxon>Pezizomycotina</taxon>
        <taxon>Eurotiomycetes</taxon>
        <taxon>Eurotiomycetidae</taxon>
        <taxon>Eurotiales</taxon>
        <taxon>Aspergillaceae</taxon>
        <taxon>Aspergillus</taxon>
        <taxon>Aspergillus subgen. Circumdati</taxon>
    </lineage>
</organism>
<sequence length="358" mass="40912">MAQCALRLFRGQGPSTLRPSISGFIQKRTRATIPTFTQTSSPELDQELHRFREELFIPYGLPQGPRRMMFRQKYADRLDEEQITVPLEGEEEDFTLRPMDPQTRPSNQEAVAVLRMMQTKQDWRNLAPFLRGLKIAGRKLSPERQEWLARRAGNADALGIVLDCARQAEKTGLYLNNPPLVEQIFLALHKKALAAEFKGPELAKAAELATQFVSLMDSPEHHQASPHLDPRKRPLVSAVLLELNAARAVEEHNRHDHDGLVRLYAERLFGTWAYAQLSKPEYKNWPEIDRLLQRNVAIYNAMNLAQQVQEVGRTKDVGRLLKTRSNDVKMIIQKQRSLAPAEIEQKPTLGYVQSQNIV</sequence>
<dbReference type="VEuPathDB" id="FungiDB:P168DRAFT_325183"/>
<protein>
    <submittedName>
        <fullName evidence="1">Uncharacterized protein</fullName>
    </submittedName>
</protein>
<comment type="caution">
    <text evidence="1">The sequence shown here is derived from an EMBL/GenBank/DDBJ whole genome shotgun (WGS) entry which is preliminary data.</text>
</comment>
<dbReference type="AlphaFoldDB" id="A0A2I1D8U7"/>
<dbReference type="GeneID" id="36548490"/>
<proteinExistence type="predicted"/>
<dbReference type="Proteomes" id="UP000234254">
    <property type="component" value="Unassembled WGS sequence"/>
</dbReference>
<gene>
    <name evidence="1" type="ORF">P168DRAFT_325183</name>
</gene>
<dbReference type="OrthoDB" id="5405126at2759"/>
<dbReference type="EMBL" id="MSFM01000003">
    <property type="protein sequence ID" value="PKY06301.1"/>
    <property type="molecule type" value="Genomic_DNA"/>
</dbReference>
<keyword evidence="2" id="KW-1185">Reference proteome</keyword>
<reference evidence="1" key="1">
    <citation type="submission" date="2016-12" db="EMBL/GenBank/DDBJ databases">
        <title>The genomes of Aspergillus section Nigri reveals drivers in fungal speciation.</title>
        <authorList>
            <consortium name="DOE Joint Genome Institute"/>
            <person name="Vesth T.C."/>
            <person name="Nybo J."/>
            <person name="Theobald S."/>
            <person name="Brandl J."/>
            <person name="Frisvad J.C."/>
            <person name="Nielsen K.F."/>
            <person name="Lyhne E.K."/>
            <person name="Kogle M.E."/>
            <person name="Kuo A."/>
            <person name="Riley R."/>
            <person name="Clum A."/>
            <person name="Nolan M."/>
            <person name="Lipzen A."/>
            <person name="Salamov A."/>
            <person name="Henrissat B."/>
            <person name="Wiebenga A."/>
            <person name="De vries R.P."/>
            <person name="Grigoriev I.V."/>
            <person name="Mortensen U.H."/>
            <person name="Andersen M.R."/>
            <person name="Baker S.E."/>
        </authorList>
    </citation>
    <scope>NUCLEOTIDE SEQUENCE</scope>
    <source>
        <strain evidence="1">IBT 28561</strain>
    </source>
</reference>
<accession>A0A2I1D8U7</accession>